<dbReference type="SFLD" id="SFLDG01386">
    <property type="entry name" value="main_SPASM_domain-containing"/>
    <property type="match status" value="1"/>
</dbReference>
<comment type="subunit">
    <text evidence="12">Monomer and homodimer.</text>
</comment>
<dbReference type="SFLD" id="SFLDG01383">
    <property type="entry name" value="cyclic_pyranopterin_phosphate"/>
    <property type="match status" value="1"/>
</dbReference>
<dbReference type="PANTHER" id="PTHR22960:SF0">
    <property type="entry name" value="MOLYBDENUM COFACTOR BIOSYNTHESIS PROTEIN 1"/>
    <property type="match status" value="1"/>
</dbReference>
<dbReference type="NCBIfam" id="NF001199">
    <property type="entry name" value="PRK00164.2-1"/>
    <property type="match status" value="1"/>
</dbReference>
<keyword evidence="8 12" id="KW-0342">GTP-binding</keyword>
<feature type="binding site" evidence="12">
    <location>
        <position position="99"/>
    </location>
    <ligand>
        <name>S-adenosyl-L-methionine</name>
        <dbReference type="ChEBI" id="CHEBI:59789"/>
    </ligand>
</feature>
<dbReference type="Pfam" id="PF06463">
    <property type="entry name" value="Mob_synth_C"/>
    <property type="match status" value="1"/>
</dbReference>
<comment type="pathway">
    <text evidence="12">Cofactor biosynthesis; molybdopterin biosynthesis.</text>
</comment>
<feature type="binding site" evidence="12">
    <location>
        <position position="52"/>
    </location>
    <ligand>
        <name>[4Fe-4S] cluster</name>
        <dbReference type="ChEBI" id="CHEBI:49883"/>
        <label>1</label>
        <note>4Fe-4S-S-AdoMet</note>
    </ligand>
</feature>
<dbReference type="GO" id="GO:0006777">
    <property type="term" value="P:Mo-molybdopterin cofactor biosynthetic process"/>
    <property type="evidence" value="ECO:0007669"/>
    <property type="project" value="UniProtKB-UniRule"/>
</dbReference>
<feature type="binding site" evidence="12">
    <location>
        <position position="293"/>
    </location>
    <ligand>
        <name>[4Fe-4S] cluster</name>
        <dbReference type="ChEBI" id="CHEBI:49883"/>
        <label>2</label>
        <note>4Fe-4S-substrate</note>
    </ligand>
</feature>
<keyword evidence="9 12" id="KW-0501">Molybdenum cofactor biosynthesis</keyword>
<keyword evidence="4 12" id="KW-0479">Metal-binding</keyword>
<dbReference type="PROSITE" id="PS01305">
    <property type="entry name" value="MOAA_NIFB_PQQE"/>
    <property type="match status" value="1"/>
</dbReference>
<evidence type="ECO:0000256" key="5">
    <source>
        <dbReference type="ARBA" id="ARBA00022741"/>
    </source>
</evidence>
<keyword evidence="10 12" id="KW-0456">Lyase</keyword>
<dbReference type="InterPro" id="IPR013483">
    <property type="entry name" value="MoaA"/>
</dbReference>
<dbReference type="InterPro" id="IPR013785">
    <property type="entry name" value="Aldolase_TIM"/>
</dbReference>
<feature type="binding site" evidence="12">
    <location>
        <position position="54"/>
    </location>
    <ligand>
        <name>S-adenosyl-L-methionine</name>
        <dbReference type="ChEBI" id="CHEBI:59789"/>
    </ligand>
</feature>
<feature type="binding site" evidence="12">
    <location>
        <position position="55"/>
    </location>
    <ligand>
        <name>[4Fe-4S] cluster</name>
        <dbReference type="ChEBI" id="CHEBI:49883"/>
        <label>1</label>
        <note>4Fe-4S-S-AdoMet</note>
    </ligand>
</feature>
<feature type="binding site" evidence="12">
    <location>
        <position position="307"/>
    </location>
    <ligand>
        <name>[4Fe-4S] cluster</name>
        <dbReference type="ChEBI" id="CHEBI:49883"/>
        <label>2</label>
        <note>4Fe-4S-substrate</note>
    </ligand>
</feature>
<dbReference type="InterPro" id="IPR006638">
    <property type="entry name" value="Elp3/MiaA/NifB-like_rSAM"/>
</dbReference>
<dbReference type="InterPro" id="IPR058240">
    <property type="entry name" value="rSAM_sf"/>
</dbReference>
<dbReference type="GO" id="GO:0005525">
    <property type="term" value="F:GTP binding"/>
    <property type="evidence" value="ECO:0007669"/>
    <property type="project" value="UniProtKB-UniRule"/>
</dbReference>
<dbReference type="PANTHER" id="PTHR22960">
    <property type="entry name" value="MOLYBDOPTERIN COFACTOR SYNTHESIS PROTEIN A"/>
    <property type="match status" value="1"/>
</dbReference>
<dbReference type="GO" id="GO:0061799">
    <property type="term" value="F:cyclic pyranopterin monophosphate synthase activity"/>
    <property type="evidence" value="ECO:0007669"/>
    <property type="project" value="TreeGrafter"/>
</dbReference>
<dbReference type="GO" id="GO:1904047">
    <property type="term" value="F:S-adenosyl-L-methionine binding"/>
    <property type="evidence" value="ECO:0007669"/>
    <property type="project" value="UniProtKB-UniRule"/>
</dbReference>
<dbReference type="InterPro" id="IPR010505">
    <property type="entry name" value="MoaA_twitch"/>
</dbReference>
<dbReference type="GO" id="GO:0046872">
    <property type="term" value="F:metal ion binding"/>
    <property type="evidence" value="ECO:0007669"/>
    <property type="project" value="UniProtKB-KW"/>
</dbReference>
<keyword evidence="2 12" id="KW-0004">4Fe-4S</keyword>
<dbReference type="GO" id="GO:0051539">
    <property type="term" value="F:4 iron, 4 sulfur cluster binding"/>
    <property type="evidence" value="ECO:0007669"/>
    <property type="project" value="UniProtKB-UniRule"/>
</dbReference>
<dbReference type="InterPro" id="IPR007197">
    <property type="entry name" value="rSAM"/>
</dbReference>
<dbReference type="EC" id="4.1.99.22" evidence="1 12"/>
<feature type="binding site" evidence="12">
    <location>
        <position position="192"/>
    </location>
    <ligand>
        <name>GTP</name>
        <dbReference type="ChEBI" id="CHEBI:37565"/>
    </ligand>
</feature>
<dbReference type="Pfam" id="PF04055">
    <property type="entry name" value="Radical_SAM"/>
    <property type="match status" value="1"/>
</dbReference>
<feature type="binding site" evidence="12">
    <location>
        <position position="226"/>
    </location>
    <ligand>
        <name>S-adenosyl-L-methionine</name>
        <dbReference type="ChEBI" id="CHEBI:59789"/>
    </ligand>
</feature>
<comment type="similarity">
    <text evidence="12">Belongs to the radical SAM superfamily. MoaA family.</text>
</comment>
<evidence type="ECO:0000256" key="3">
    <source>
        <dbReference type="ARBA" id="ARBA00022691"/>
    </source>
</evidence>
<evidence type="ECO:0000256" key="2">
    <source>
        <dbReference type="ARBA" id="ARBA00022485"/>
    </source>
</evidence>
<keyword evidence="6 12" id="KW-0408">Iron</keyword>
<dbReference type="AlphaFoldDB" id="Q6WB61"/>
<feature type="domain" description="Radical SAM core" evidence="13">
    <location>
        <begin position="32"/>
        <end position="256"/>
    </location>
</feature>
<dbReference type="EMBL" id="AY297781">
    <property type="protein sequence ID" value="AAQ19837.1"/>
    <property type="molecule type" value="Genomic_DNA"/>
</dbReference>
<organism evidence="14">
    <name type="scientific">Alcaligenes faecalis</name>
    <dbReference type="NCBI Taxonomy" id="511"/>
    <lineage>
        <taxon>Bacteria</taxon>
        <taxon>Pseudomonadati</taxon>
        <taxon>Pseudomonadota</taxon>
        <taxon>Betaproteobacteria</taxon>
        <taxon>Burkholderiales</taxon>
        <taxon>Alcaligenaceae</taxon>
        <taxon>Alcaligenes</taxon>
    </lineage>
</organism>
<evidence type="ECO:0000256" key="4">
    <source>
        <dbReference type="ARBA" id="ARBA00022723"/>
    </source>
</evidence>
<evidence type="ECO:0000259" key="13">
    <source>
        <dbReference type="PROSITE" id="PS51918"/>
    </source>
</evidence>
<dbReference type="PROSITE" id="PS51918">
    <property type="entry name" value="RADICAL_SAM"/>
    <property type="match status" value="1"/>
</dbReference>
<evidence type="ECO:0000256" key="1">
    <source>
        <dbReference type="ARBA" id="ARBA00012167"/>
    </source>
</evidence>
<proteinExistence type="inferred from homology"/>
<evidence type="ECO:0000256" key="8">
    <source>
        <dbReference type="ARBA" id="ARBA00023134"/>
    </source>
</evidence>
<dbReference type="CDD" id="cd01335">
    <property type="entry name" value="Radical_SAM"/>
    <property type="match status" value="1"/>
</dbReference>
<dbReference type="HAMAP" id="MF_01225_B">
    <property type="entry name" value="MoaA_B"/>
    <property type="match status" value="1"/>
</dbReference>
<feature type="binding site" evidence="12">
    <location>
        <begin position="295"/>
        <end position="297"/>
    </location>
    <ligand>
        <name>GTP</name>
        <dbReference type="ChEBI" id="CHEBI:37565"/>
    </ligand>
</feature>
<comment type="catalytic activity">
    <reaction evidence="11 12">
        <text>GTP + AH2 + S-adenosyl-L-methionine = (8S)-3',8-cyclo-7,8-dihydroguanosine 5'-triphosphate + 5'-deoxyadenosine + L-methionine + A + H(+)</text>
        <dbReference type="Rhea" id="RHEA:49576"/>
        <dbReference type="ChEBI" id="CHEBI:13193"/>
        <dbReference type="ChEBI" id="CHEBI:15378"/>
        <dbReference type="ChEBI" id="CHEBI:17319"/>
        <dbReference type="ChEBI" id="CHEBI:17499"/>
        <dbReference type="ChEBI" id="CHEBI:37565"/>
        <dbReference type="ChEBI" id="CHEBI:57844"/>
        <dbReference type="ChEBI" id="CHEBI:59789"/>
        <dbReference type="ChEBI" id="CHEBI:131766"/>
        <dbReference type="EC" id="4.1.99.22"/>
    </reaction>
</comment>
<dbReference type="InterPro" id="IPR040064">
    <property type="entry name" value="MoaA-like"/>
</dbReference>
<evidence type="ECO:0000256" key="6">
    <source>
        <dbReference type="ARBA" id="ARBA00023004"/>
    </source>
</evidence>
<keyword evidence="3 12" id="KW-0949">S-adenosyl-L-methionine</keyword>
<reference evidence="14" key="1">
    <citation type="submission" date="2003-04" db="EMBL/GenBank/DDBJ databases">
        <title>Genes for Arsenite Oxidation from Alcaligenes faecalis.</title>
        <authorList>
            <person name="Silver S."/>
            <person name="Phung L.T."/>
            <person name="Malo B.J."/>
        </authorList>
    </citation>
    <scope>NUCLEOTIDE SEQUENCE</scope>
    <source>
        <strain evidence="14">NCIB 8687</strain>
    </source>
</reference>
<gene>
    <name evidence="12 14" type="primary">moaA</name>
</gene>
<evidence type="ECO:0000256" key="12">
    <source>
        <dbReference type="HAMAP-Rule" id="MF_01225"/>
    </source>
</evidence>
<dbReference type="SFLD" id="SFLDG01067">
    <property type="entry name" value="SPASM/twitch_domain_containing"/>
    <property type="match status" value="1"/>
</dbReference>
<dbReference type="NCBIfam" id="TIGR02666">
    <property type="entry name" value="moaA"/>
    <property type="match status" value="1"/>
</dbReference>
<feature type="binding site" evidence="12">
    <location>
        <position position="48"/>
    </location>
    <ligand>
        <name>[4Fe-4S] cluster</name>
        <dbReference type="ChEBI" id="CHEBI:49883"/>
        <label>1</label>
        <note>4Fe-4S-S-AdoMet</note>
    </ligand>
</feature>
<sequence>MRISVLNDMRPLTLLSLSEGPVSPPTGPLTDQHGRPVRDLRISVTDRCNFRCTYCMPREVFDDRFVFLPRQDMLSFEEIERLARIFVGLGVRKLRLSGGEPLMRKDLQDLVAKLAQLHTPDEAMPEIALTTNASLLSRKAAVLARAGLARVNVSLDAIDSAVFQRMTDSAVLVDDVLNGIDAAQKAGLGPIKVNMVVRRGMNEDQILPMVRHFRGSGHVLRFIEFMDVGNSNKWQQNDVFTAAEILSTIQSEHPLVAIQAHNRSDVARRWKYADGQGEIGIIASVTQPFCGDCTRARLSADGKLYLCLFAQRGIDLRAPLRSGATNVELEKIIRAAWSARTDRYSEQRGLSNGRPKIEMSYIGG</sequence>
<dbReference type="InterPro" id="IPR000385">
    <property type="entry name" value="MoaA_NifB_PqqE_Fe-S-bd_CS"/>
</dbReference>
<evidence type="ECO:0000256" key="7">
    <source>
        <dbReference type="ARBA" id="ARBA00023014"/>
    </source>
</evidence>
<dbReference type="CDD" id="cd21117">
    <property type="entry name" value="Twitch_MoaA"/>
    <property type="match status" value="1"/>
</dbReference>
<protein>
    <recommendedName>
        <fullName evidence="1 12">GTP 3',8-cyclase</fullName>
        <ecNumber evidence="1 12">4.1.99.22</ecNumber>
    </recommendedName>
    <alternativeName>
        <fullName evidence="12">Molybdenum cofactor biosynthesis protein A</fullName>
    </alternativeName>
</protein>
<name>Q6WB61_ALCFA</name>
<dbReference type="GO" id="GO:0061798">
    <property type="term" value="F:GTP 3',8'-cyclase activity"/>
    <property type="evidence" value="ECO:0007669"/>
    <property type="project" value="UniProtKB-UniRule"/>
</dbReference>
<evidence type="ECO:0000313" key="14">
    <source>
        <dbReference type="EMBL" id="AAQ19837.1"/>
    </source>
</evidence>
<dbReference type="Gene3D" id="3.20.20.70">
    <property type="entry name" value="Aldolase class I"/>
    <property type="match status" value="1"/>
</dbReference>
<dbReference type="SMART" id="SM00729">
    <property type="entry name" value="Elp3"/>
    <property type="match status" value="1"/>
</dbReference>
<feature type="binding site" evidence="12">
    <location>
        <position position="154"/>
    </location>
    <ligand>
        <name>S-adenosyl-L-methionine</name>
        <dbReference type="ChEBI" id="CHEBI:59789"/>
    </ligand>
</feature>
<evidence type="ECO:0000256" key="9">
    <source>
        <dbReference type="ARBA" id="ARBA00023150"/>
    </source>
</evidence>
<feature type="binding site" evidence="12">
    <location>
        <position position="95"/>
    </location>
    <ligand>
        <name>GTP</name>
        <dbReference type="ChEBI" id="CHEBI:37565"/>
    </ligand>
</feature>
<comment type="cofactor">
    <cofactor evidence="12">
        <name>[4Fe-4S] cluster</name>
        <dbReference type="ChEBI" id="CHEBI:49883"/>
    </cofactor>
    <text evidence="12">Binds 2 [4Fe-4S] clusters. Binds 1 [4Fe-4S] cluster coordinated with 3 cysteines and an exchangeable S-adenosyl-L-methionine and 1 [4Fe-4S] cluster coordinated with 3 cysteines and the GTP-derived substrate.</text>
</comment>
<keyword evidence="5 12" id="KW-0547">Nucleotide-binding</keyword>
<feature type="binding site" evidence="12">
    <location>
        <position position="41"/>
    </location>
    <ligand>
        <name>GTP</name>
        <dbReference type="ChEBI" id="CHEBI:37565"/>
    </ligand>
</feature>
<accession>Q6WB61</accession>
<comment type="function">
    <text evidence="12">Catalyzes the cyclization of GTP to (8S)-3',8-cyclo-7,8-dihydroguanosine 5'-triphosphate.</text>
</comment>
<dbReference type="InterPro" id="IPR050105">
    <property type="entry name" value="MoCo_biosynth_MoaA/MoaC"/>
</dbReference>
<dbReference type="SFLD" id="SFLDS00029">
    <property type="entry name" value="Radical_SAM"/>
    <property type="match status" value="1"/>
</dbReference>
<dbReference type="UniPathway" id="UPA00344"/>
<dbReference type="SUPFAM" id="SSF102114">
    <property type="entry name" value="Radical SAM enzymes"/>
    <property type="match status" value="1"/>
</dbReference>
<feature type="binding site" evidence="12">
    <location>
        <position position="290"/>
    </location>
    <ligand>
        <name>[4Fe-4S] cluster</name>
        <dbReference type="ChEBI" id="CHEBI:49883"/>
        <label>2</label>
        <note>4Fe-4S-substrate</note>
    </ligand>
</feature>
<feature type="binding site" evidence="12">
    <location>
        <position position="130"/>
    </location>
    <ligand>
        <name>GTP</name>
        <dbReference type="ChEBI" id="CHEBI:37565"/>
    </ligand>
</feature>
<evidence type="ECO:0000256" key="10">
    <source>
        <dbReference type="ARBA" id="ARBA00023239"/>
    </source>
</evidence>
<keyword evidence="7 12" id="KW-0411">Iron-sulfur</keyword>
<evidence type="ECO:0000256" key="11">
    <source>
        <dbReference type="ARBA" id="ARBA00048697"/>
    </source>
</evidence>